<name>A0AAU6PTH0_9GAMM</name>
<reference evidence="1" key="1">
    <citation type="submission" date="2024-03" db="EMBL/GenBank/DDBJ databases">
        <title>Psychrobacter raelis sp. nov. isolated from a dog with peritonitis.</title>
        <authorList>
            <person name="Schiavone A."/>
            <person name="Manzulli V."/>
            <person name="Camarda A."/>
            <person name="Cafiero M.A."/>
            <person name="Vasco I."/>
            <person name="Marino L."/>
            <person name="Pennuzzi G."/>
            <person name="Serrecchia L."/>
            <person name="Galante D."/>
            <person name="Pugliese N."/>
        </authorList>
    </citation>
    <scope>NUCLEOTIDE SEQUENCE</scope>
    <source>
        <strain evidence="1">PraFG1</strain>
    </source>
</reference>
<dbReference type="AlphaFoldDB" id="A0AAU6PTH0"/>
<evidence type="ECO:0000313" key="2">
    <source>
        <dbReference type="Proteomes" id="UP000829560"/>
    </source>
</evidence>
<protein>
    <submittedName>
        <fullName evidence="1">Uncharacterized protein</fullName>
    </submittedName>
</protein>
<gene>
    <name evidence="1" type="ORF">MN210_18560</name>
</gene>
<dbReference type="KEGG" id="prae:MN210_18560"/>
<keyword evidence="2" id="KW-1185">Reference proteome</keyword>
<dbReference type="Proteomes" id="UP000829560">
    <property type="component" value="Chromosome"/>
</dbReference>
<evidence type="ECO:0000313" key="1">
    <source>
        <dbReference type="EMBL" id="WXX23736.1"/>
    </source>
</evidence>
<accession>A0AAU6PTH0</accession>
<dbReference type="EMBL" id="CP093310">
    <property type="protein sequence ID" value="WXX23736.1"/>
    <property type="molecule type" value="Genomic_DNA"/>
</dbReference>
<dbReference type="RefSeq" id="WP_338411918.1">
    <property type="nucleotide sequence ID" value="NZ_CP093310.2"/>
</dbReference>
<proteinExistence type="predicted"/>
<organism evidence="1 2">
    <name type="scientific">Psychrobacter raelei</name>
    <dbReference type="NCBI Taxonomy" id="2565531"/>
    <lineage>
        <taxon>Bacteria</taxon>
        <taxon>Pseudomonadati</taxon>
        <taxon>Pseudomonadota</taxon>
        <taxon>Gammaproteobacteria</taxon>
        <taxon>Moraxellales</taxon>
        <taxon>Moraxellaceae</taxon>
        <taxon>Psychrobacter</taxon>
    </lineage>
</organism>
<sequence>MVTTEPHRINGETVATAHWRRPVRYPGDTTTAPNHRLWFNADGTAISGKAQDIA</sequence>